<dbReference type="InterPro" id="IPR011006">
    <property type="entry name" value="CheY-like_superfamily"/>
</dbReference>
<dbReference type="PROSITE" id="PS50110">
    <property type="entry name" value="RESPONSE_REGULATORY"/>
    <property type="match status" value="1"/>
</dbReference>
<comment type="function">
    <text evidence="5">Involved in chemotaxis. Part of a chemotaxis signal transduction system that modulates chemotaxis in response to various stimuli. Catalyzes the demethylation of specific methylglutamate residues introduced into the chemoreceptors (methyl-accepting chemotaxis proteins or MCP) by CheR. Also mediates the irreversible deamidation of specific glutamine residues to glutamic acid.</text>
</comment>
<dbReference type="InterPro" id="IPR001789">
    <property type="entry name" value="Sig_transdc_resp-reg_receiver"/>
</dbReference>
<dbReference type="CDD" id="cd17541">
    <property type="entry name" value="REC_CheB-like"/>
    <property type="match status" value="1"/>
</dbReference>
<dbReference type="Gene3D" id="3.40.50.180">
    <property type="entry name" value="Methylesterase CheB, C-terminal domain"/>
    <property type="match status" value="1"/>
</dbReference>
<dbReference type="NCBIfam" id="NF001965">
    <property type="entry name" value="PRK00742.1"/>
    <property type="match status" value="1"/>
</dbReference>
<evidence type="ECO:0000256" key="6">
    <source>
        <dbReference type="PROSITE-ProRule" id="PRU00050"/>
    </source>
</evidence>
<reference evidence="10" key="1">
    <citation type="journal article" date="2020" name="mSystems">
        <title>Genome- and Community-Level Interaction Insights into Carbon Utilization and Element Cycling Functions of Hydrothermarchaeota in Hydrothermal Sediment.</title>
        <authorList>
            <person name="Zhou Z."/>
            <person name="Liu Y."/>
            <person name="Xu W."/>
            <person name="Pan J."/>
            <person name="Luo Z.H."/>
            <person name="Li M."/>
        </authorList>
    </citation>
    <scope>NUCLEOTIDE SEQUENCE [LARGE SCALE GENOMIC DNA]</scope>
    <source>
        <strain evidence="10">SpSt-477</strain>
    </source>
</reference>
<feature type="domain" description="Response regulatory" evidence="8">
    <location>
        <begin position="9"/>
        <end position="127"/>
    </location>
</feature>
<evidence type="ECO:0000256" key="4">
    <source>
        <dbReference type="ARBA" id="ARBA00048267"/>
    </source>
</evidence>
<dbReference type="HAMAP" id="MF_00099">
    <property type="entry name" value="CheB_chemtxs"/>
    <property type="match status" value="1"/>
</dbReference>
<keyword evidence="3 5" id="KW-0378">Hydrolase</keyword>
<comment type="subcellular location">
    <subcellularLocation>
        <location evidence="5">Cytoplasm</location>
    </subcellularLocation>
</comment>
<dbReference type="SUPFAM" id="SSF52738">
    <property type="entry name" value="Methylesterase CheB, C-terminal domain"/>
    <property type="match status" value="1"/>
</dbReference>
<protein>
    <recommendedName>
        <fullName evidence="5">Protein-glutamate methylesterase/protein-glutamine glutaminase</fullName>
        <ecNumber evidence="5">3.1.1.61</ecNumber>
        <ecNumber evidence="5">3.5.1.44</ecNumber>
    </recommendedName>
</protein>
<feature type="active site" evidence="5 6">
    <location>
        <position position="300"/>
    </location>
</feature>
<organism evidence="10">
    <name type="scientific">Desulfatirhabdium butyrativorans</name>
    <dbReference type="NCBI Taxonomy" id="340467"/>
    <lineage>
        <taxon>Bacteria</taxon>
        <taxon>Pseudomonadati</taxon>
        <taxon>Thermodesulfobacteriota</taxon>
        <taxon>Desulfobacteria</taxon>
        <taxon>Desulfobacterales</taxon>
        <taxon>Desulfatirhabdiaceae</taxon>
        <taxon>Desulfatirhabdium</taxon>
    </lineage>
</organism>
<feature type="active site" evidence="5 6">
    <location>
        <position position="174"/>
    </location>
</feature>
<dbReference type="InterPro" id="IPR035909">
    <property type="entry name" value="CheB_C"/>
</dbReference>
<name>A0A7C4RR54_9BACT</name>
<dbReference type="PANTHER" id="PTHR42872">
    <property type="entry name" value="PROTEIN-GLUTAMATE METHYLESTERASE/PROTEIN-GLUTAMINE GLUTAMINASE"/>
    <property type="match status" value="1"/>
</dbReference>
<comment type="PTM">
    <text evidence="5">Phosphorylated by CheA. Phosphorylation of the N-terminal regulatory domain activates the methylesterase activity.</text>
</comment>
<dbReference type="Gene3D" id="3.40.50.2300">
    <property type="match status" value="1"/>
</dbReference>
<dbReference type="SUPFAM" id="SSF52172">
    <property type="entry name" value="CheY-like"/>
    <property type="match status" value="1"/>
</dbReference>
<evidence type="ECO:0000256" key="5">
    <source>
        <dbReference type="HAMAP-Rule" id="MF_00099"/>
    </source>
</evidence>
<proteinExistence type="inferred from homology"/>
<dbReference type="PANTHER" id="PTHR42872:SF6">
    <property type="entry name" value="PROTEIN-GLUTAMATE METHYLESTERASE_PROTEIN-GLUTAMINE GLUTAMINASE"/>
    <property type="match status" value="1"/>
</dbReference>
<evidence type="ECO:0000256" key="1">
    <source>
        <dbReference type="ARBA" id="ARBA00022490"/>
    </source>
</evidence>
<keyword evidence="5 7" id="KW-0597">Phosphoprotein</keyword>
<sequence length="356" mass="38936">MMDRMNQIRVLVVDDSAMYRTIVQDVLSDFEDVLIVGTAENGRKAIEAVAAYRPDMVILDIDMPEMDGMAVLQVLRDRYSHIVPVMFSVHTFEGAQLTVEALQQGAFDFIPKPSSGTLWTNRMLLKNRLGSILEAVKRIKRIRFNIGKKPNPYPQPLPIRNSDTRSRVVGIGVSTGGPQALLQVIPKFPADLDVPVLIVQHMPAVFTTVMAQKLDSVSRIRVKEAEDAEPLRPSTAYVAPGGKHLCVTSSSRSPSSLEIRITDDPPENNCKPSADVLFRSLAEHFGAQATGVIMTGMGADGVEGLRRMKAEGATIIAQDEASCAVFGMPRKAIEADIVDIVAPIETLAAHILRTIR</sequence>
<dbReference type="GO" id="GO:0006935">
    <property type="term" value="P:chemotaxis"/>
    <property type="evidence" value="ECO:0007669"/>
    <property type="project" value="UniProtKB-UniRule"/>
</dbReference>
<comment type="catalytic activity">
    <reaction evidence="4 5">
        <text>[protein]-L-glutamate 5-O-methyl ester + H2O = L-glutamyl-[protein] + methanol + H(+)</text>
        <dbReference type="Rhea" id="RHEA:23236"/>
        <dbReference type="Rhea" id="RHEA-COMP:10208"/>
        <dbReference type="Rhea" id="RHEA-COMP:10311"/>
        <dbReference type="ChEBI" id="CHEBI:15377"/>
        <dbReference type="ChEBI" id="CHEBI:15378"/>
        <dbReference type="ChEBI" id="CHEBI:17790"/>
        <dbReference type="ChEBI" id="CHEBI:29973"/>
        <dbReference type="ChEBI" id="CHEBI:82795"/>
        <dbReference type="EC" id="3.1.1.61"/>
    </reaction>
</comment>
<accession>A0A7C4RR54</accession>
<dbReference type="GO" id="GO:0000156">
    <property type="term" value="F:phosphorelay response regulator activity"/>
    <property type="evidence" value="ECO:0007669"/>
    <property type="project" value="InterPro"/>
</dbReference>
<evidence type="ECO:0000313" key="10">
    <source>
        <dbReference type="EMBL" id="HGU32312.1"/>
    </source>
</evidence>
<evidence type="ECO:0000259" key="9">
    <source>
        <dbReference type="PROSITE" id="PS50122"/>
    </source>
</evidence>
<dbReference type="EMBL" id="DSUH01000126">
    <property type="protein sequence ID" value="HGU32312.1"/>
    <property type="molecule type" value="Genomic_DNA"/>
</dbReference>
<dbReference type="Pfam" id="PF00072">
    <property type="entry name" value="Response_reg"/>
    <property type="match status" value="1"/>
</dbReference>
<comment type="domain">
    <text evidence="5">Contains a C-terminal catalytic domain, and an N-terminal region which modulates catalytic activity.</text>
</comment>
<dbReference type="InterPro" id="IPR008248">
    <property type="entry name" value="CheB-like"/>
</dbReference>
<dbReference type="InterPro" id="IPR000673">
    <property type="entry name" value="Sig_transdc_resp-reg_Me-estase"/>
</dbReference>
<keyword evidence="1 5" id="KW-0963">Cytoplasm</keyword>
<evidence type="ECO:0000259" key="8">
    <source>
        <dbReference type="PROSITE" id="PS50110"/>
    </source>
</evidence>
<feature type="active site" evidence="5 6">
    <location>
        <position position="201"/>
    </location>
</feature>
<dbReference type="CDD" id="cd16432">
    <property type="entry name" value="CheB_Rec"/>
    <property type="match status" value="1"/>
</dbReference>
<dbReference type="GO" id="GO:0005737">
    <property type="term" value="C:cytoplasm"/>
    <property type="evidence" value="ECO:0007669"/>
    <property type="project" value="UniProtKB-SubCell"/>
</dbReference>
<dbReference type="SMART" id="SM00448">
    <property type="entry name" value="REC"/>
    <property type="match status" value="1"/>
</dbReference>
<feature type="modified residue" description="4-aspartylphosphate" evidence="5 7">
    <location>
        <position position="60"/>
    </location>
</feature>
<comment type="similarity">
    <text evidence="5">Belongs to the CheB family.</text>
</comment>
<dbReference type="Pfam" id="PF01339">
    <property type="entry name" value="CheB_methylest"/>
    <property type="match status" value="1"/>
</dbReference>
<keyword evidence="2 5" id="KW-0145">Chemotaxis</keyword>
<dbReference type="EC" id="3.1.1.61" evidence="5"/>
<dbReference type="AlphaFoldDB" id="A0A7C4RR54"/>
<comment type="caution">
    <text evidence="10">The sequence shown here is derived from an EMBL/GenBank/DDBJ whole genome shotgun (WGS) entry which is preliminary data.</text>
</comment>
<dbReference type="GO" id="GO:0008984">
    <property type="term" value="F:protein-glutamate methylesterase activity"/>
    <property type="evidence" value="ECO:0007669"/>
    <property type="project" value="UniProtKB-UniRule"/>
</dbReference>
<comment type="catalytic activity">
    <reaction evidence="5">
        <text>L-glutaminyl-[protein] + H2O = L-glutamyl-[protein] + NH4(+)</text>
        <dbReference type="Rhea" id="RHEA:16441"/>
        <dbReference type="Rhea" id="RHEA-COMP:10207"/>
        <dbReference type="Rhea" id="RHEA-COMP:10208"/>
        <dbReference type="ChEBI" id="CHEBI:15377"/>
        <dbReference type="ChEBI" id="CHEBI:28938"/>
        <dbReference type="ChEBI" id="CHEBI:29973"/>
        <dbReference type="ChEBI" id="CHEBI:30011"/>
        <dbReference type="EC" id="3.5.1.44"/>
    </reaction>
</comment>
<dbReference type="PIRSF" id="PIRSF000876">
    <property type="entry name" value="RR_chemtxs_CheB"/>
    <property type="match status" value="1"/>
</dbReference>
<feature type="domain" description="CheB-type methylesterase" evidence="9">
    <location>
        <begin position="152"/>
        <end position="356"/>
    </location>
</feature>
<evidence type="ECO:0000256" key="7">
    <source>
        <dbReference type="PROSITE-ProRule" id="PRU00169"/>
    </source>
</evidence>
<dbReference type="GO" id="GO:0050568">
    <property type="term" value="F:protein-glutamine glutaminase activity"/>
    <property type="evidence" value="ECO:0007669"/>
    <property type="project" value="UniProtKB-UniRule"/>
</dbReference>
<gene>
    <name evidence="5" type="primary">cheB</name>
    <name evidence="10" type="ORF">ENS29_05590</name>
</gene>
<evidence type="ECO:0000256" key="2">
    <source>
        <dbReference type="ARBA" id="ARBA00022500"/>
    </source>
</evidence>
<evidence type="ECO:0000256" key="3">
    <source>
        <dbReference type="ARBA" id="ARBA00022801"/>
    </source>
</evidence>
<dbReference type="PROSITE" id="PS50122">
    <property type="entry name" value="CHEB"/>
    <property type="match status" value="1"/>
</dbReference>
<dbReference type="EC" id="3.5.1.44" evidence="5"/>